<dbReference type="Proteomes" id="UP000289152">
    <property type="component" value="Unassembled WGS sequence"/>
</dbReference>
<keyword evidence="3" id="KW-1185">Reference proteome</keyword>
<dbReference type="OrthoDB" id="2565228at2759"/>
<evidence type="ECO:0000313" key="2">
    <source>
        <dbReference type="EMBL" id="RXK35684.1"/>
    </source>
</evidence>
<feature type="region of interest" description="Disordered" evidence="1">
    <location>
        <begin position="200"/>
        <end position="249"/>
    </location>
</feature>
<gene>
    <name evidence="2" type="ORF">M231_07057</name>
</gene>
<feature type="region of interest" description="Disordered" evidence="1">
    <location>
        <begin position="1"/>
        <end position="59"/>
    </location>
</feature>
<evidence type="ECO:0000313" key="3">
    <source>
        <dbReference type="Proteomes" id="UP000289152"/>
    </source>
</evidence>
<comment type="caution">
    <text evidence="2">The sequence shown here is derived from an EMBL/GenBank/DDBJ whole genome shotgun (WGS) entry which is preliminary data.</text>
</comment>
<sequence length="349" mass="39665">MTSTPIRSSSLDLTHLPTPPDTHKKLNSEPLFIPDNADPELEPLVADERDPSPCPTRASVQSYDSLRSVDTLERQGIPRIVHRAHKPQVPWADDLDNDYDWQHIPDHVQEEIGPMVKLEEAKHVDPRQARQPPRFLPVRYKVDQTGRWYNEGKLHITADHQQHYTISNFSRPLSLSKRESTVDSDDLVVVSPTHARGLKGFEKAPLQPTRQEVQDKMEREDEGNRQERQGSDGSSLREISPGPWHKGSRARITCTACGCTCKVEMKKVKGSGSTTLSNAVRGNILQIMLGKESLYSWLRRDHPEVQSWADIAAGVDAQREDFDRVRHAARWFRNNLPILVRRVKNPGDS</sequence>
<reference evidence="2 3" key="1">
    <citation type="submission" date="2016-06" db="EMBL/GenBank/DDBJ databases">
        <title>Evolution of pathogenesis and genome organization in the Tremellales.</title>
        <authorList>
            <person name="Cuomo C."/>
            <person name="Litvintseva A."/>
            <person name="Heitman J."/>
            <person name="Chen Y."/>
            <person name="Sun S."/>
            <person name="Springer D."/>
            <person name="Dromer F."/>
            <person name="Young S."/>
            <person name="Zeng Q."/>
            <person name="Chapman S."/>
            <person name="Gujja S."/>
            <person name="Saif S."/>
            <person name="Birren B."/>
        </authorList>
    </citation>
    <scope>NUCLEOTIDE SEQUENCE [LARGE SCALE GENOMIC DNA]</scope>
    <source>
        <strain evidence="2 3">ATCC 28783</strain>
    </source>
</reference>
<protein>
    <submittedName>
        <fullName evidence="2">Uncharacterized protein</fullName>
    </submittedName>
</protein>
<evidence type="ECO:0000256" key="1">
    <source>
        <dbReference type="SAM" id="MobiDB-lite"/>
    </source>
</evidence>
<proteinExistence type="predicted"/>
<name>A0A4Q1BD26_TREME</name>
<accession>A0A4Q1BD26</accession>
<dbReference type="InParanoid" id="A0A4Q1BD26"/>
<organism evidence="2 3">
    <name type="scientific">Tremella mesenterica</name>
    <name type="common">Jelly fungus</name>
    <dbReference type="NCBI Taxonomy" id="5217"/>
    <lineage>
        <taxon>Eukaryota</taxon>
        <taxon>Fungi</taxon>
        <taxon>Dikarya</taxon>
        <taxon>Basidiomycota</taxon>
        <taxon>Agaricomycotina</taxon>
        <taxon>Tremellomycetes</taxon>
        <taxon>Tremellales</taxon>
        <taxon>Tremellaceae</taxon>
        <taxon>Tremella</taxon>
    </lineage>
</organism>
<dbReference type="EMBL" id="SDIL01000126">
    <property type="protein sequence ID" value="RXK35684.1"/>
    <property type="molecule type" value="Genomic_DNA"/>
</dbReference>
<dbReference type="AlphaFoldDB" id="A0A4Q1BD26"/>
<dbReference type="VEuPathDB" id="FungiDB:TREMEDRAFT_62931"/>
<feature type="compositionally biased region" description="Polar residues" evidence="1">
    <location>
        <begin position="1"/>
        <end position="12"/>
    </location>
</feature>
<feature type="compositionally biased region" description="Basic and acidic residues" evidence="1">
    <location>
        <begin position="212"/>
        <end position="230"/>
    </location>
</feature>